<feature type="transmembrane region" description="Helical" evidence="1">
    <location>
        <begin position="37"/>
        <end position="55"/>
    </location>
</feature>
<keyword evidence="3" id="KW-1185">Reference proteome</keyword>
<keyword evidence="1" id="KW-0812">Transmembrane</keyword>
<name>S7VIC4_9FLAO</name>
<protein>
    <submittedName>
        <fullName evidence="2">Uncharacterized protein</fullName>
    </submittedName>
</protein>
<gene>
    <name evidence="2" type="ORF">ADIWIN_3853</name>
</gene>
<proteinExistence type="predicted"/>
<reference evidence="2 3" key="1">
    <citation type="journal article" date="2013" name="Genome Announc.">
        <title>Draft Genome Sequence of Winogradskyella psychrotolerans RS-3T, Isolated from the Marine Transect of Kongsfjorden, Ny-Alesund, Svalbard, Arctic Ocean.</title>
        <authorList>
            <person name="Kumar Pinnaka A."/>
            <person name="Ara S."/>
            <person name="Singh A."/>
            <person name="Shivaji S."/>
        </authorList>
    </citation>
    <scope>NUCLEOTIDE SEQUENCE [LARGE SCALE GENOMIC DNA]</scope>
    <source>
        <strain evidence="2 3">RS-3</strain>
    </source>
</reference>
<feature type="transmembrane region" description="Helical" evidence="1">
    <location>
        <begin position="12"/>
        <end position="31"/>
    </location>
</feature>
<evidence type="ECO:0000313" key="3">
    <source>
        <dbReference type="Proteomes" id="UP000014962"/>
    </source>
</evidence>
<evidence type="ECO:0000256" key="1">
    <source>
        <dbReference type="SAM" id="Phobius"/>
    </source>
</evidence>
<comment type="caution">
    <text evidence="2">The sequence shown here is derived from an EMBL/GenBank/DDBJ whole genome shotgun (WGS) entry which is preliminary data.</text>
</comment>
<organism evidence="2 3">
    <name type="scientific">Winogradskyella psychrotolerans RS-3</name>
    <dbReference type="NCBI Taxonomy" id="641526"/>
    <lineage>
        <taxon>Bacteria</taxon>
        <taxon>Pseudomonadati</taxon>
        <taxon>Bacteroidota</taxon>
        <taxon>Flavobacteriia</taxon>
        <taxon>Flavobacteriales</taxon>
        <taxon>Flavobacteriaceae</taxon>
        <taxon>Winogradskyella</taxon>
    </lineage>
</organism>
<dbReference type="RefSeq" id="WP_020897996.1">
    <property type="nucleotide sequence ID" value="NZ_ATMR01000206.1"/>
</dbReference>
<dbReference type="EMBL" id="ATMR01000206">
    <property type="protein sequence ID" value="EPR69990.1"/>
    <property type="molecule type" value="Genomic_DNA"/>
</dbReference>
<accession>S7VIC4</accession>
<keyword evidence="1" id="KW-1133">Transmembrane helix</keyword>
<keyword evidence="1" id="KW-0472">Membrane</keyword>
<dbReference type="AlphaFoldDB" id="S7VIC4"/>
<evidence type="ECO:0000313" key="2">
    <source>
        <dbReference type="EMBL" id="EPR69990.1"/>
    </source>
</evidence>
<dbReference type="Proteomes" id="UP000014962">
    <property type="component" value="Unassembled WGS sequence"/>
</dbReference>
<dbReference type="STRING" id="641526.ADIWIN_3853"/>
<sequence>MNRKPLSSLMGQTFALISYGFLLGAVVIIIYSAFVKYWPGLIAGIVFGVFNYIIFGRKLLRTKSITFDENYFYFKDASKIELSQIQNIENAKITYINDGSEKIIYVNPFFLSKNHQLFYKYFKQKN</sequence>